<dbReference type="Pfam" id="PF05532">
    <property type="entry name" value="CsbD"/>
    <property type="match status" value="1"/>
</dbReference>
<feature type="compositionally biased region" description="Basic and acidic residues" evidence="2">
    <location>
        <begin position="50"/>
        <end position="63"/>
    </location>
</feature>
<dbReference type="AlphaFoldDB" id="A0A917H4X1"/>
<dbReference type="Gene3D" id="1.10.1470.10">
    <property type="entry name" value="YjbJ"/>
    <property type="match status" value="1"/>
</dbReference>
<keyword evidence="5" id="KW-1185">Reference proteome</keyword>
<reference evidence="4" key="2">
    <citation type="submission" date="2020-09" db="EMBL/GenBank/DDBJ databases">
        <authorList>
            <person name="Sun Q."/>
            <person name="Zhou Y."/>
        </authorList>
    </citation>
    <scope>NUCLEOTIDE SEQUENCE</scope>
    <source>
        <strain evidence="4">CGMCC 1.12187</strain>
    </source>
</reference>
<gene>
    <name evidence="4" type="ORF">GCM10011374_34770</name>
</gene>
<reference evidence="4" key="1">
    <citation type="journal article" date="2014" name="Int. J. Syst. Evol. Microbiol.">
        <title>Complete genome sequence of Corynebacterium casei LMG S-19264T (=DSM 44701T), isolated from a smear-ripened cheese.</title>
        <authorList>
            <consortium name="US DOE Joint Genome Institute (JGI-PGF)"/>
            <person name="Walter F."/>
            <person name="Albersmeier A."/>
            <person name="Kalinowski J."/>
            <person name="Ruckert C."/>
        </authorList>
    </citation>
    <scope>NUCLEOTIDE SEQUENCE</scope>
    <source>
        <strain evidence="4">CGMCC 1.12187</strain>
    </source>
</reference>
<evidence type="ECO:0000313" key="4">
    <source>
        <dbReference type="EMBL" id="GGG67524.1"/>
    </source>
</evidence>
<evidence type="ECO:0000259" key="3">
    <source>
        <dbReference type="Pfam" id="PF05532"/>
    </source>
</evidence>
<sequence length="63" mass="6477">MGLADKINNAADTAAGATKKKVGEATNNRDLQAEGQAQESAGHLKQAGQKVKDAAQDLTEGLK</sequence>
<comment type="caution">
    <text evidence="4">The sequence shown here is derived from an EMBL/GenBank/DDBJ whole genome shotgun (WGS) entry which is preliminary data.</text>
</comment>
<name>A0A917H4X1_9MICC</name>
<evidence type="ECO:0000313" key="5">
    <source>
        <dbReference type="Proteomes" id="UP000638848"/>
    </source>
</evidence>
<feature type="domain" description="CsbD-like" evidence="3">
    <location>
        <begin position="5"/>
        <end position="57"/>
    </location>
</feature>
<dbReference type="RefSeq" id="WP_188539518.1">
    <property type="nucleotide sequence ID" value="NZ_BMEQ01000027.1"/>
</dbReference>
<dbReference type="EMBL" id="BMEQ01000027">
    <property type="protein sequence ID" value="GGG67524.1"/>
    <property type="molecule type" value="Genomic_DNA"/>
</dbReference>
<dbReference type="InterPro" id="IPR036629">
    <property type="entry name" value="YjbJ_sf"/>
</dbReference>
<organism evidence="4 5">
    <name type="scientific">Kocuria dechangensis</name>
    <dbReference type="NCBI Taxonomy" id="1176249"/>
    <lineage>
        <taxon>Bacteria</taxon>
        <taxon>Bacillati</taxon>
        <taxon>Actinomycetota</taxon>
        <taxon>Actinomycetes</taxon>
        <taxon>Micrococcales</taxon>
        <taxon>Micrococcaceae</taxon>
        <taxon>Kocuria</taxon>
    </lineage>
</organism>
<protein>
    <submittedName>
        <fullName evidence="4">CsbD family protein</fullName>
    </submittedName>
</protein>
<evidence type="ECO:0000256" key="1">
    <source>
        <dbReference type="ARBA" id="ARBA00009129"/>
    </source>
</evidence>
<dbReference type="InterPro" id="IPR008462">
    <property type="entry name" value="CsbD"/>
</dbReference>
<dbReference type="Proteomes" id="UP000638848">
    <property type="component" value="Unassembled WGS sequence"/>
</dbReference>
<feature type="region of interest" description="Disordered" evidence="2">
    <location>
        <begin position="1"/>
        <end position="63"/>
    </location>
</feature>
<evidence type="ECO:0000256" key="2">
    <source>
        <dbReference type="SAM" id="MobiDB-lite"/>
    </source>
</evidence>
<proteinExistence type="inferred from homology"/>
<comment type="similarity">
    <text evidence="1">Belongs to the UPF0337 (CsbD) family.</text>
</comment>
<dbReference type="SUPFAM" id="SSF69047">
    <property type="entry name" value="Hypothetical protein YjbJ"/>
    <property type="match status" value="1"/>
</dbReference>
<accession>A0A917H4X1</accession>